<dbReference type="GO" id="GO:0009288">
    <property type="term" value="C:bacterial-type flagellum"/>
    <property type="evidence" value="ECO:0007669"/>
    <property type="project" value="InterPro"/>
</dbReference>
<dbReference type="GO" id="GO:0006935">
    <property type="term" value="P:chemotaxis"/>
    <property type="evidence" value="ECO:0007669"/>
    <property type="project" value="UniProtKB-KW"/>
</dbReference>
<keyword evidence="10" id="KW-1006">Bacterial flagellum protein export</keyword>
<dbReference type="GO" id="GO:0071973">
    <property type="term" value="P:bacterial-type flagellum-dependent cell motility"/>
    <property type="evidence" value="ECO:0007669"/>
    <property type="project" value="InterPro"/>
</dbReference>
<dbReference type="InterPro" id="IPR012823">
    <property type="entry name" value="Flagell_FliJ"/>
</dbReference>
<keyword evidence="11" id="KW-0282">Flagellum</keyword>
<dbReference type="AlphaFoldDB" id="A0A6G9JSJ0"/>
<accession>A0A6G9JSJ0</accession>
<evidence type="ECO:0000256" key="8">
    <source>
        <dbReference type="ARBA" id="ARBA00022927"/>
    </source>
</evidence>
<evidence type="ECO:0000256" key="9">
    <source>
        <dbReference type="ARBA" id="ARBA00023136"/>
    </source>
</evidence>
<keyword evidence="8" id="KW-0653">Protein transport</keyword>
<sequence length="148" mass="18176">MTYKKFSFSLLEEIEKKKIDIELINLKQLYLQKEQNSKQLQLLIDYQKEYSKKIHDKMILGICIHQWENYNNFISMLQIIIQDNLNRIEKHKKIIEESLRTWSKNKIKLKVWQHFNIVNKKEILKIRKIQEDIINNNYIQLKFLKKGQ</sequence>
<evidence type="ECO:0000256" key="6">
    <source>
        <dbReference type="ARBA" id="ARBA00022500"/>
    </source>
</evidence>
<gene>
    <name evidence="11" type="ORF">G4A98_00380</name>
</gene>
<dbReference type="InterPro" id="IPR053716">
    <property type="entry name" value="Flag_assembly_chemotaxis_eff"/>
</dbReference>
<dbReference type="GO" id="GO:0015031">
    <property type="term" value="P:protein transport"/>
    <property type="evidence" value="ECO:0007669"/>
    <property type="project" value="UniProtKB-KW"/>
</dbReference>
<dbReference type="InterPro" id="IPR018006">
    <property type="entry name" value="Flag_FliJ_proteobac"/>
</dbReference>
<keyword evidence="5" id="KW-1003">Cell membrane</keyword>
<keyword evidence="11" id="KW-0969">Cilium</keyword>
<evidence type="ECO:0000256" key="2">
    <source>
        <dbReference type="ARBA" id="ARBA00010004"/>
    </source>
</evidence>
<dbReference type="PANTHER" id="PTHR38786:SF1">
    <property type="entry name" value="FLAGELLAR FLIJ PROTEIN"/>
    <property type="match status" value="1"/>
</dbReference>
<comment type="similarity">
    <text evidence="2">Belongs to the FliJ family.</text>
</comment>
<dbReference type="PANTHER" id="PTHR38786">
    <property type="entry name" value="FLAGELLAR FLIJ PROTEIN"/>
    <property type="match status" value="1"/>
</dbReference>
<dbReference type="PRINTS" id="PR01004">
    <property type="entry name" value="FLGFLIJ"/>
</dbReference>
<keyword evidence="11" id="KW-0966">Cell projection</keyword>
<evidence type="ECO:0000313" key="11">
    <source>
        <dbReference type="EMBL" id="QIQ41691.1"/>
    </source>
</evidence>
<evidence type="ECO:0000256" key="5">
    <source>
        <dbReference type="ARBA" id="ARBA00022475"/>
    </source>
</evidence>
<dbReference type="GO" id="GO:0005886">
    <property type="term" value="C:plasma membrane"/>
    <property type="evidence" value="ECO:0007669"/>
    <property type="project" value="UniProtKB-SubCell"/>
</dbReference>
<keyword evidence="6" id="KW-0145">Chemotaxis</keyword>
<dbReference type="GO" id="GO:0044781">
    <property type="term" value="P:bacterial-type flagellum organization"/>
    <property type="evidence" value="ECO:0007669"/>
    <property type="project" value="UniProtKB-KW"/>
</dbReference>
<evidence type="ECO:0000256" key="1">
    <source>
        <dbReference type="ARBA" id="ARBA00004413"/>
    </source>
</evidence>
<evidence type="ECO:0000256" key="10">
    <source>
        <dbReference type="ARBA" id="ARBA00023225"/>
    </source>
</evidence>
<evidence type="ECO:0000313" key="12">
    <source>
        <dbReference type="Proteomes" id="UP000503183"/>
    </source>
</evidence>
<dbReference type="InterPro" id="IPR052570">
    <property type="entry name" value="FliJ"/>
</dbReference>
<organism evidence="11 12">
    <name type="scientific">Buchnera aphidicola</name>
    <name type="common">Microlophium carnosum</name>
    <dbReference type="NCBI Taxonomy" id="2708354"/>
    <lineage>
        <taxon>Bacteria</taxon>
        <taxon>Pseudomonadati</taxon>
        <taxon>Pseudomonadota</taxon>
        <taxon>Gammaproteobacteria</taxon>
        <taxon>Enterobacterales</taxon>
        <taxon>Erwiniaceae</taxon>
        <taxon>Buchnera</taxon>
    </lineage>
</organism>
<comment type="subcellular location">
    <subcellularLocation>
        <location evidence="1">Cell membrane</location>
        <topology evidence="1">Peripheral membrane protein</topology>
        <orientation evidence="1">Cytoplasmic side</orientation>
    </subcellularLocation>
</comment>
<keyword evidence="4" id="KW-0813">Transport</keyword>
<protein>
    <recommendedName>
        <fullName evidence="3">Flagellar FliJ protein</fullName>
    </recommendedName>
</protein>
<dbReference type="EMBL" id="CP048747">
    <property type="protein sequence ID" value="QIQ41691.1"/>
    <property type="molecule type" value="Genomic_DNA"/>
</dbReference>
<keyword evidence="7" id="KW-1005">Bacterial flagellum biogenesis</keyword>
<proteinExistence type="inferred from homology"/>
<dbReference type="Pfam" id="PF02050">
    <property type="entry name" value="FliJ"/>
    <property type="match status" value="1"/>
</dbReference>
<dbReference type="Proteomes" id="UP000503183">
    <property type="component" value="Chromosome"/>
</dbReference>
<evidence type="ECO:0000256" key="3">
    <source>
        <dbReference type="ARBA" id="ARBA00020392"/>
    </source>
</evidence>
<keyword evidence="9" id="KW-0472">Membrane</keyword>
<evidence type="ECO:0000256" key="7">
    <source>
        <dbReference type="ARBA" id="ARBA00022795"/>
    </source>
</evidence>
<dbReference type="GO" id="GO:0003774">
    <property type="term" value="F:cytoskeletal motor activity"/>
    <property type="evidence" value="ECO:0007669"/>
    <property type="project" value="InterPro"/>
</dbReference>
<name>A0A6G9JSJ0_9GAMM</name>
<evidence type="ECO:0000256" key="4">
    <source>
        <dbReference type="ARBA" id="ARBA00022448"/>
    </source>
</evidence>
<dbReference type="Gene3D" id="1.10.287.1700">
    <property type="match status" value="1"/>
</dbReference>
<reference evidence="11 12" key="1">
    <citation type="submission" date="2020-04" db="EMBL/GenBank/DDBJ databases">
        <title>Parallel evolution in the integration of a co-obligate aphid symbiosis.</title>
        <authorList>
            <person name="Monnin D."/>
            <person name="Jackson R."/>
            <person name="Kiers E.T."/>
            <person name="Bunker M."/>
            <person name="Ellers J."/>
            <person name="Henry L.M."/>
        </authorList>
    </citation>
    <scope>NUCLEOTIDE SEQUENCE [LARGE SCALE GENOMIC DNA]</scope>
    <source>
        <strain evidence="11">MCAR-56B</strain>
    </source>
</reference>